<dbReference type="GO" id="GO:0006235">
    <property type="term" value="P:dTTP biosynthetic process"/>
    <property type="evidence" value="ECO:0007669"/>
    <property type="project" value="UniProtKB-UniRule"/>
</dbReference>
<protein>
    <recommendedName>
        <fullName evidence="3 11">Thymidylate kinase</fullName>
        <ecNumber evidence="2 11">2.7.4.9</ecNumber>
    </recommendedName>
    <alternativeName>
        <fullName evidence="9 11">dTMP kinase</fullName>
    </alternativeName>
</protein>
<keyword evidence="6 11" id="KW-0547">Nucleotide-binding</keyword>
<dbReference type="GO" id="GO:0005829">
    <property type="term" value="C:cytosol"/>
    <property type="evidence" value="ECO:0007669"/>
    <property type="project" value="TreeGrafter"/>
</dbReference>
<evidence type="ECO:0000256" key="6">
    <source>
        <dbReference type="ARBA" id="ARBA00022741"/>
    </source>
</evidence>
<comment type="caution">
    <text evidence="13">The sequence shown here is derived from an EMBL/GenBank/DDBJ whole genome shotgun (WGS) entry which is preliminary data.</text>
</comment>
<proteinExistence type="inferred from homology"/>
<dbReference type="GO" id="GO:0006233">
    <property type="term" value="P:dTDP biosynthetic process"/>
    <property type="evidence" value="ECO:0007669"/>
    <property type="project" value="InterPro"/>
</dbReference>
<dbReference type="Proteomes" id="UP000265691">
    <property type="component" value="Unassembled WGS sequence"/>
</dbReference>
<dbReference type="GO" id="GO:0004798">
    <property type="term" value="F:dTMP kinase activity"/>
    <property type="evidence" value="ECO:0007669"/>
    <property type="project" value="UniProtKB-UniRule"/>
</dbReference>
<evidence type="ECO:0000313" key="14">
    <source>
        <dbReference type="Proteomes" id="UP000265691"/>
    </source>
</evidence>
<keyword evidence="8 11" id="KW-0067">ATP-binding</keyword>
<comment type="function">
    <text evidence="11">Phosphorylation of dTMP to form dTDP in both de novo and salvage pathways of dTTP synthesis.</text>
</comment>
<comment type="similarity">
    <text evidence="1 11">Belongs to the thymidylate kinase family.</text>
</comment>
<evidence type="ECO:0000256" key="3">
    <source>
        <dbReference type="ARBA" id="ARBA00017144"/>
    </source>
</evidence>
<dbReference type="InterPro" id="IPR018095">
    <property type="entry name" value="Thymidylate_kin_CS"/>
</dbReference>
<keyword evidence="5 11" id="KW-0545">Nucleotide biosynthesis</keyword>
<evidence type="ECO:0000313" key="13">
    <source>
        <dbReference type="EMBL" id="RIY33212.1"/>
    </source>
</evidence>
<dbReference type="RefSeq" id="WP_119524844.1">
    <property type="nucleotide sequence ID" value="NZ_NRHC01000037.1"/>
</dbReference>
<keyword evidence="7 11" id="KW-0418">Kinase</keyword>
<evidence type="ECO:0000256" key="4">
    <source>
        <dbReference type="ARBA" id="ARBA00022679"/>
    </source>
</evidence>
<evidence type="ECO:0000256" key="11">
    <source>
        <dbReference type="HAMAP-Rule" id="MF_00165"/>
    </source>
</evidence>
<dbReference type="CDD" id="cd01672">
    <property type="entry name" value="TMPK"/>
    <property type="match status" value="1"/>
</dbReference>
<name>A0A3A1Y4I1_9GAMM</name>
<reference evidence="13 14" key="1">
    <citation type="submission" date="2017-08" db="EMBL/GenBank/DDBJ databases">
        <title>Reclassification of Bisgaard taxon 37 and 44.</title>
        <authorList>
            <person name="Christensen H."/>
        </authorList>
    </citation>
    <scope>NUCLEOTIDE SEQUENCE [LARGE SCALE GENOMIC DNA]</scope>
    <source>
        <strain evidence="13 14">B96_3</strain>
    </source>
</reference>
<sequence length="247" mass="27927">MNSSNPQLEALFPIIQEKLQGKYIVLEGLDGSGKTTLKDSLETKLTNTFSVREPGSTDFGESIRNILLSSPFKLQSLTEFFLFMASRNELLNQKVIPALKENKIVISDRSYISSYAYQAYPAQISVDYFNQTVEQIYATTKIDLIIYVDVPYKVGLDRSSAVRDKDNMEAKGDSFYAQTEAGYKQYLDNFKSTATRIENLAYLDSNTRGFVELYKNDKGTYLAVLNAEQSFTTVYLTLVQTLASLEF</sequence>
<evidence type="ECO:0000256" key="2">
    <source>
        <dbReference type="ARBA" id="ARBA00012980"/>
    </source>
</evidence>
<evidence type="ECO:0000259" key="12">
    <source>
        <dbReference type="Pfam" id="PF02223"/>
    </source>
</evidence>
<evidence type="ECO:0000256" key="5">
    <source>
        <dbReference type="ARBA" id="ARBA00022727"/>
    </source>
</evidence>
<dbReference type="InterPro" id="IPR018094">
    <property type="entry name" value="Thymidylate_kinase"/>
</dbReference>
<dbReference type="PROSITE" id="PS01331">
    <property type="entry name" value="THYMIDYLATE_KINASE"/>
    <property type="match status" value="1"/>
</dbReference>
<dbReference type="PANTHER" id="PTHR10344">
    <property type="entry name" value="THYMIDYLATE KINASE"/>
    <property type="match status" value="1"/>
</dbReference>
<dbReference type="EMBL" id="NRHC01000037">
    <property type="protein sequence ID" value="RIY33212.1"/>
    <property type="molecule type" value="Genomic_DNA"/>
</dbReference>
<dbReference type="HAMAP" id="MF_00165">
    <property type="entry name" value="Thymidylate_kinase"/>
    <property type="match status" value="1"/>
</dbReference>
<evidence type="ECO:0000256" key="9">
    <source>
        <dbReference type="ARBA" id="ARBA00029962"/>
    </source>
</evidence>
<dbReference type="Gene3D" id="3.40.50.300">
    <property type="entry name" value="P-loop containing nucleotide triphosphate hydrolases"/>
    <property type="match status" value="1"/>
</dbReference>
<evidence type="ECO:0000256" key="1">
    <source>
        <dbReference type="ARBA" id="ARBA00009776"/>
    </source>
</evidence>
<feature type="binding site" evidence="11">
    <location>
        <begin position="28"/>
        <end position="35"/>
    </location>
    <ligand>
        <name>ATP</name>
        <dbReference type="ChEBI" id="CHEBI:30616"/>
    </ligand>
</feature>
<accession>A0A3A1Y4I1</accession>
<dbReference type="PANTHER" id="PTHR10344:SF4">
    <property type="entry name" value="UMP-CMP KINASE 2, MITOCHONDRIAL"/>
    <property type="match status" value="1"/>
</dbReference>
<dbReference type="Pfam" id="PF02223">
    <property type="entry name" value="Thymidylate_kin"/>
    <property type="match status" value="1"/>
</dbReference>
<dbReference type="AlphaFoldDB" id="A0A3A1Y4I1"/>
<dbReference type="GO" id="GO:0006227">
    <property type="term" value="P:dUDP biosynthetic process"/>
    <property type="evidence" value="ECO:0007669"/>
    <property type="project" value="TreeGrafter"/>
</dbReference>
<dbReference type="InterPro" id="IPR039430">
    <property type="entry name" value="Thymidylate_kin-like_dom"/>
</dbReference>
<keyword evidence="14" id="KW-1185">Reference proteome</keyword>
<evidence type="ECO:0000256" key="8">
    <source>
        <dbReference type="ARBA" id="ARBA00022840"/>
    </source>
</evidence>
<gene>
    <name evidence="11 13" type="primary">tmk</name>
    <name evidence="13" type="ORF">CKF54_03200</name>
</gene>
<comment type="catalytic activity">
    <reaction evidence="10 11">
        <text>dTMP + ATP = dTDP + ADP</text>
        <dbReference type="Rhea" id="RHEA:13517"/>
        <dbReference type="ChEBI" id="CHEBI:30616"/>
        <dbReference type="ChEBI" id="CHEBI:58369"/>
        <dbReference type="ChEBI" id="CHEBI:63528"/>
        <dbReference type="ChEBI" id="CHEBI:456216"/>
        <dbReference type="EC" id="2.7.4.9"/>
    </reaction>
</comment>
<dbReference type="SUPFAM" id="SSF52540">
    <property type="entry name" value="P-loop containing nucleoside triphosphate hydrolases"/>
    <property type="match status" value="1"/>
</dbReference>
<organism evidence="13 14">
    <name type="scientific">Psittacicella hinzii</name>
    <dbReference type="NCBI Taxonomy" id="2028575"/>
    <lineage>
        <taxon>Bacteria</taxon>
        <taxon>Pseudomonadati</taxon>
        <taxon>Pseudomonadota</taxon>
        <taxon>Gammaproteobacteria</taxon>
        <taxon>Pasteurellales</taxon>
        <taxon>Psittacicellaceae</taxon>
        <taxon>Psittacicella</taxon>
    </lineage>
</organism>
<evidence type="ECO:0000256" key="7">
    <source>
        <dbReference type="ARBA" id="ARBA00022777"/>
    </source>
</evidence>
<dbReference type="NCBIfam" id="TIGR00041">
    <property type="entry name" value="DTMP_kinase"/>
    <property type="match status" value="1"/>
</dbReference>
<keyword evidence="4 11" id="KW-0808">Transferase</keyword>
<dbReference type="InterPro" id="IPR027417">
    <property type="entry name" value="P-loop_NTPase"/>
</dbReference>
<evidence type="ECO:0000256" key="10">
    <source>
        <dbReference type="ARBA" id="ARBA00048743"/>
    </source>
</evidence>
<dbReference type="GO" id="GO:0005524">
    <property type="term" value="F:ATP binding"/>
    <property type="evidence" value="ECO:0007669"/>
    <property type="project" value="UniProtKB-UniRule"/>
</dbReference>
<dbReference type="OrthoDB" id="9774907at2"/>
<feature type="domain" description="Thymidylate kinase-like" evidence="12">
    <location>
        <begin position="26"/>
        <end position="193"/>
    </location>
</feature>
<dbReference type="EC" id="2.7.4.9" evidence="2 11"/>